<comment type="caution">
    <text evidence="2">The sequence shown here is derived from an EMBL/GenBank/DDBJ whole genome shotgun (WGS) entry which is preliminary data.</text>
</comment>
<accession>A0A1B9NW38</accession>
<evidence type="ECO:0000259" key="1">
    <source>
        <dbReference type="PROSITE" id="PS51459"/>
    </source>
</evidence>
<protein>
    <submittedName>
        <fullName evidence="2">Death-on-curing family protein</fullName>
    </submittedName>
</protein>
<dbReference type="InterPro" id="IPR053737">
    <property type="entry name" value="Type_II_TA_Toxin"/>
</dbReference>
<dbReference type="InterPro" id="IPR003812">
    <property type="entry name" value="Fido"/>
</dbReference>
<evidence type="ECO:0000313" key="3">
    <source>
        <dbReference type="Proteomes" id="UP000093523"/>
    </source>
</evidence>
<reference evidence="2 3" key="1">
    <citation type="submission" date="2016-06" db="EMBL/GenBank/DDBJ databases">
        <authorList>
            <person name="Kjaerup R.B."/>
            <person name="Dalgaard T.S."/>
            <person name="Juul-Madsen H.R."/>
        </authorList>
    </citation>
    <scope>NUCLEOTIDE SEQUENCE [LARGE SCALE GENOMIC DNA]</scope>
    <source>
        <strain evidence="2 3">1S159</strain>
    </source>
</reference>
<dbReference type="STRING" id="688.A6E04_16760"/>
<dbReference type="Gene3D" id="1.20.120.1870">
    <property type="entry name" value="Fic/DOC protein, Fido domain"/>
    <property type="match status" value="1"/>
</dbReference>
<dbReference type="PANTHER" id="PTHR39426:SF1">
    <property type="entry name" value="HOMOLOGY TO DEATH-ON-CURING PROTEIN OF PHAGE P1"/>
    <property type="match status" value="1"/>
</dbReference>
<feature type="domain" description="Fido" evidence="1">
    <location>
        <begin position="1"/>
        <end position="132"/>
    </location>
</feature>
<dbReference type="RefSeq" id="WP_065611782.1">
    <property type="nucleotide sequence ID" value="NZ_CAWMPN010000017.1"/>
</dbReference>
<organism evidence="2 3">
    <name type="scientific">Aliivibrio logei</name>
    <name type="common">Vibrio logei</name>
    <dbReference type="NCBI Taxonomy" id="688"/>
    <lineage>
        <taxon>Bacteria</taxon>
        <taxon>Pseudomonadati</taxon>
        <taxon>Pseudomonadota</taxon>
        <taxon>Gammaproteobacteria</taxon>
        <taxon>Vibrionales</taxon>
        <taxon>Vibrionaceae</taxon>
        <taxon>Aliivibrio</taxon>
    </lineage>
</organism>
<dbReference type="EMBL" id="MAJU01000017">
    <property type="protein sequence ID" value="OCH19283.1"/>
    <property type="molecule type" value="Genomic_DNA"/>
</dbReference>
<dbReference type="OrthoDB" id="9802752at2"/>
<proteinExistence type="predicted"/>
<dbReference type="InterPro" id="IPR006440">
    <property type="entry name" value="Doc"/>
</dbReference>
<dbReference type="Proteomes" id="UP000093523">
    <property type="component" value="Unassembled WGS sequence"/>
</dbReference>
<dbReference type="PANTHER" id="PTHR39426">
    <property type="entry name" value="HOMOLOGY TO DEATH-ON-CURING PROTEIN OF PHAGE P1"/>
    <property type="match status" value="1"/>
</dbReference>
<gene>
    <name evidence="2" type="ORF">A6E04_16760</name>
</gene>
<dbReference type="GO" id="GO:0016301">
    <property type="term" value="F:kinase activity"/>
    <property type="evidence" value="ECO:0007669"/>
    <property type="project" value="InterPro"/>
</dbReference>
<name>A0A1B9NW38_ALILO</name>
<evidence type="ECO:0000313" key="2">
    <source>
        <dbReference type="EMBL" id="OCH19283.1"/>
    </source>
</evidence>
<sequence>MKIEEIKFIHEYLVEYFADKEDPVSPPGIKNEELLDSAVNRPFMSVGGKDAYVGVYNKSAALFHSVINNHCFHNGNKRAALLSTIVFMSDNGHWLTVPTDDEMFEFTRKAAAHELGCERDKELKVIADWLQRNSRRRKNGERPLKFQQLKDILAGYGFELGECDGRTIPVNKNGAVRAAILQKGSKGKEDYDKQYIQKLRKKLKLTHEYGVDSFNFYGMVGYRDKLHKFMFMRANVMRELAKI</sequence>
<dbReference type="Pfam" id="PF02661">
    <property type="entry name" value="Fic"/>
    <property type="match status" value="1"/>
</dbReference>
<dbReference type="NCBIfam" id="TIGR01550">
    <property type="entry name" value="DOC_P1"/>
    <property type="match status" value="1"/>
</dbReference>
<dbReference type="PROSITE" id="PS51459">
    <property type="entry name" value="FIDO"/>
    <property type="match status" value="1"/>
</dbReference>
<dbReference type="AlphaFoldDB" id="A0A1B9NW38"/>